<feature type="transmembrane region" description="Helical" evidence="6">
    <location>
        <begin position="52"/>
        <end position="72"/>
    </location>
</feature>
<keyword evidence="8" id="KW-1185">Reference proteome</keyword>
<protein>
    <recommendedName>
        <fullName evidence="6">Vacuolar ATPase assembly integral membrane protein VMA21 homolog</fullName>
    </recommendedName>
</protein>
<dbReference type="GO" id="GO:0005789">
    <property type="term" value="C:endoplasmic reticulum membrane"/>
    <property type="evidence" value="ECO:0007669"/>
    <property type="project" value="UniProtKB-SubCell"/>
</dbReference>
<keyword evidence="2 6" id="KW-0256">Endoplasmic reticulum</keyword>
<organism evidence="7 8">
    <name type="scientific">Temnothorax longispinosus</name>
    <dbReference type="NCBI Taxonomy" id="300112"/>
    <lineage>
        <taxon>Eukaryota</taxon>
        <taxon>Metazoa</taxon>
        <taxon>Ecdysozoa</taxon>
        <taxon>Arthropoda</taxon>
        <taxon>Hexapoda</taxon>
        <taxon>Insecta</taxon>
        <taxon>Pterygota</taxon>
        <taxon>Neoptera</taxon>
        <taxon>Endopterygota</taxon>
        <taxon>Hymenoptera</taxon>
        <taxon>Apocrita</taxon>
        <taxon>Aculeata</taxon>
        <taxon>Formicoidea</taxon>
        <taxon>Formicidae</taxon>
        <taxon>Myrmicinae</taxon>
        <taxon>Temnothorax</taxon>
    </lineage>
</organism>
<feature type="transmembrane region" description="Helical" evidence="6">
    <location>
        <begin position="20"/>
        <end position="40"/>
    </location>
</feature>
<keyword evidence="4 6" id="KW-0472">Membrane</keyword>
<evidence type="ECO:0000256" key="5">
    <source>
        <dbReference type="ARBA" id="ARBA00023329"/>
    </source>
</evidence>
<evidence type="ECO:0000256" key="1">
    <source>
        <dbReference type="ARBA" id="ARBA00022692"/>
    </source>
</evidence>
<comment type="similarity">
    <text evidence="6">Belongs to the VMA21 family.</text>
</comment>
<evidence type="ECO:0000313" key="7">
    <source>
        <dbReference type="EMBL" id="TGZ48106.1"/>
    </source>
</evidence>
<keyword evidence="1 6" id="KW-0812">Transmembrane</keyword>
<proteinExistence type="inferred from homology"/>
<evidence type="ECO:0000256" key="6">
    <source>
        <dbReference type="HAMAP-Rule" id="MF_03058"/>
    </source>
</evidence>
<dbReference type="AlphaFoldDB" id="A0A4S2KGK1"/>
<reference evidence="7 8" key="1">
    <citation type="journal article" date="2019" name="Philos. Trans. R. Soc. Lond., B, Biol. Sci.">
        <title>Ant behaviour and brain gene expression of defending hosts depend on the ecological success of the intruding social parasite.</title>
        <authorList>
            <person name="Kaur R."/>
            <person name="Stoldt M."/>
            <person name="Jongepier E."/>
            <person name="Feldmeyer B."/>
            <person name="Menzel F."/>
            <person name="Bornberg-Bauer E."/>
            <person name="Foitzik S."/>
        </authorList>
    </citation>
    <scope>NUCLEOTIDE SEQUENCE [LARGE SCALE GENOMIC DNA]</scope>
    <source>
        <tissue evidence="7">Whole body</tissue>
    </source>
</reference>
<dbReference type="STRING" id="300112.A0A4S2KGK1"/>
<evidence type="ECO:0000313" key="8">
    <source>
        <dbReference type="Proteomes" id="UP000310200"/>
    </source>
</evidence>
<name>A0A4S2KGK1_9HYME</name>
<evidence type="ECO:0000256" key="2">
    <source>
        <dbReference type="ARBA" id="ARBA00022824"/>
    </source>
</evidence>
<dbReference type="GO" id="GO:0070072">
    <property type="term" value="P:vacuolar proton-transporting V-type ATPase complex assembly"/>
    <property type="evidence" value="ECO:0007669"/>
    <property type="project" value="UniProtKB-UniRule"/>
</dbReference>
<dbReference type="GO" id="GO:0033116">
    <property type="term" value="C:endoplasmic reticulum-Golgi intermediate compartment membrane"/>
    <property type="evidence" value="ECO:0007669"/>
    <property type="project" value="UniProtKB-SubCell"/>
</dbReference>
<comment type="caution">
    <text evidence="6">Lacks conserved residue(s) required for the propagation of feature annotation.</text>
</comment>
<dbReference type="HAMAP" id="MF_03058">
    <property type="entry name" value="VMA21"/>
    <property type="match status" value="1"/>
</dbReference>
<feature type="transmembrane region" description="Helical" evidence="6">
    <location>
        <begin position="92"/>
        <end position="115"/>
    </location>
</feature>
<keyword evidence="5 6" id="KW-0968">Cytoplasmic vesicle</keyword>
<comment type="caution">
    <text evidence="7">The sequence shown here is derived from an EMBL/GenBank/DDBJ whole genome shotgun (WGS) entry which is preliminary data.</text>
</comment>
<keyword evidence="3 6" id="KW-1133">Transmembrane helix</keyword>
<evidence type="ECO:0000256" key="4">
    <source>
        <dbReference type="ARBA" id="ARBA00023136"/>
    </source>
</evidence>
<sequence length="127" mass="14590">MRIYCLYKFDIYVDINFSNFTTLIFIYIHLPTYLRTLVAIMSDQKEVTELQAFKTVFYHSVVILALPVIAFFTSKIFLFDGILGLNNVPSNVYSAGVAVVVLHIALGVFIYRAYFDDRSKISAIKRD</sequence>
<dbReference type="Pfam" id="PF09446">
    <property type="entry name" value="VMA21"/>
    <property type="match status" value="1"/>
</dbReference>
<accession>A0A4S2KGK1</accession>
<dbReference type="Proteomes" id="UP000310200">
    <property type="component" value="Unassembled WGS sequence"/>
</dbReference>
<evidence type="ECO:0000256" key="3">
    <source>
        <dbReference type="ARBA" id="ARBA00022989"/>
    </source>
</evidence>
<dbReference type="EMBL" id="QBLH01002549">
    <property type="protein sequence ID" value="TGZ48106.1"/>
    <property type="molecule type" value="Genomic_DNA"/>
</dbReference>
<dbReference type="InterPro" id="IPR019013">
    <property type="entry name" value="Vma21"/>
</dbReference>
<comment type="subcellular location">
    <subcellularLocation>
        <location evidence="6">Endoplasmic reticulum membrane</location>
        <topology evidence="6">Multi-pass membrane protein</topology>
    </subcellularLocation>
    <subcellularLocation>
        <location evidence="6">Endoplasmic reticulum-Golgi intermediate compartment membrane</location>
        <topology evidence="6">Multi-pass membrane protein</topology>
    </subcellularLocation>
    <subcellularLocation>
        <location evidence="6">Cytoplasmic vesicle</location>
        <location evidence="6">COPII-coated vesicle membrane</location>
        <topology evidence="6">Multi-pass membrane protein</topology>
    </subcellularLocation>
</comment>
<gene>
    <name evidence="7" type="ORF">DBV15_04390</name>
</gene>
<comment type="function">
    <text evidence="6">Required for the assembly of the V0 complex of the vacuolar ATPase (V-ATPase) in the endoplasmic reticulum.</text>
</comment>
<dbReference type="GO" id="GO:0012507">
    <property type="term" value="C:ER to Golgi transport vesicle membrane"/>
    <property type="evidence" value="ECO:0007669"/>
    <property type="project" value="UniProtKB-SubCell"/>
</dbReference>